<reference evidence="1 2" key="1">
    <citation type="submission" date="2018-06" db="EMBL/GenBank/DDBJ databases">
        <authorList>
            <consortium name="Pathogen Informatics"/>
            <person name="Doyle S."/>
        </authorList>
    </citation>
    <scope>NUCLEOTIDE SEQUENCE [LARGE SCALE GENOMIC DNA]</scope>
    <source>
        <strain evidence="1 2">NCTC13316</strain>
    </source>
</reference>
<dbReference type="RefSeq" id="WP_115332343.1">
    <property type="nucleotide sequence ID" value="NZ_CAAAHP010000003.1"/>
</dbReference>
<sequence>MSTHFESLKNWIAEMANLIEDNSDPEPQNFTPFLYEPVLALQLIDLIASLKEENSTEENPYYSACIFAIDICVAQLQSAQETGNKLAMKTLNQLMDHMADAILTSKHSLGFWLPILNAFYDVHLELSPKLREAYLTLAEGDDESNEVSDEVNHLDAIKDMIEELSNFSAFDIAENFFAQSHAMPADFFVDLVIDLYSIEEGHEIALLTLLHPKPAVREIVIATFEHLMPRIILSSVSLSRLQAIKNWYSTLYHEQFNRWIKEQRKQGVLFNTNKGVPIIKIKASEVDGSGAQGLFIHIKEGRKNRLCGLLLKHGLGIKDAWLTPPIKIQDIKKYYDETFDDNITLREVDLTYLQIITEHFLALTIEQGGMPDLHLLEIQELLNINFYPRILDVTGLIEELSVKISPFTPDKMQASFKRSKNWLKTKSFTESWYIENANVDKLVNRCSSFVDGVKLCVIEDAIKAVIEQEMELNREKWLFHFLWITIWLKAKSRKNEKTWQDSFFIAYAIYENMPLSSIPLIHEISRQTVINSIETMHDRRTYLNPE</sequence>
<name>A0A378JQ60_9GAMM</name>
<evidence type="ECO:0000313" key="1">
    <source>
        <dbReference type="EMBL" id="STX52818.1"/>
    </source>
</evidence>
<gene>
    <name evidence="1" type="ORF">NCTC13316_02943</name>
</gene>
<accession>A0A378JQ60</accession>
<dbReference type="Proteomes" id="UP000254794">
    <property type="component" value="Unassembled WGS sequence"/>
</dbReference>
<protein>
    <submittedName>
        <fullName evidence="1">Uncharacterized protein</fullName>
    </submittedName>
</protein>
<dbReference type="EMBL" id="UGOD01000001">
    <property type="protein sequence ID" value="STX52818.1"/>
    <property type="molecule type" value="Genomic_DNA"/>
</dbReference>
<dbReference type="AlphaFoldDB" id="A0A378JQ60"/>
<organism evidence="1 2">
    <name type="scientific">Legionella busanensis</name>
    <dbReference type="NCBI Taxonomy" id="190655"/>
    <lineage>
        <taxon>Bacteria</taxon>
        <taxon>Pseudomonadati</taxon>
        <taxon>Pseudomonadota</taxon>
        <taxon>Gammaproteobacteria</taxon>
        <taxon>Legionellales</taxon>
        <taxon>Legionellaceae</taxon>
        <taxon>Legionella</taxon>
    </lineage>
</organism>
<evidence type="ECO:0000313" key="2">
    <source>
        <dbReference type="Proteomes" id="UP000254794"/>
    </source>
</evidence>
<dbReference type="OrthoDB" id="5650953at2"/>
<keyword evidence="2" id="KW-1185">Reference proteome</keyword>
<proteinExistence type="predicted"/>